<feature type="transmembrane region" description="Helical" evidence="6">
    <location>
        <begin position="156"/>
        <end position="179"/>
    </location>
</feature>
<keyword evidence="4 6" id="KW-1133">Transmembrane helix</keyword>
<dbReference type="EMBL" id="DVFI01000111">
    <property type="protein sequence ID" value="HIQ63525.1"/>
    <property type="molecule type" value="Genomic_DNA"/>
</dbReference>
<dbReference type="InterPro" id="IPR013525">
    <property type="entry name" value="ABC2_TM"/>
</dbReference>
<evidence type="ECO:0000256" key="2">
    <source>
        <dbReference type="ARBA" id="ARBA00022475"/>
    </source>
</evidence>
<dbReference type="GO" id="GO:0140359">
    <property type="term" value="F:ABC-type transporter activity"/>
    <property type="evidence" value="ECO:0007669"/>
    <property type="project" value="InterPro"/>
</dbReference>
<feature type="transmembrane region" description="Helical" evidence="6">
    <location>
        <begin position="12"/>
        <end position="35"/>
    </location>
</feature>
<feature type="transmembrane region" description="Helical" evidence="6">
    <location>
        <begin position="257"/>
        <end position="278"/>
    </location>
</feature>
<organism evidence="8 9">
    <name type="scientific">Candidatus Avichristensenella intestinipullorum</name>
    <dbReference type="NCBI Taxonomy" id="2840693"/>
    <lineage>
        <taxon>Bacteria</taxon>
        <taxon>Bacillati</taxon>
        <taxon>Bacillota</taxon>
        <taxon>Clostridia</taxon>
        <taxon>Candidatus Avichristensenella</taxon>
    </lineage>
</organism>
<protein>
    <submittedName>
        <fullName evidence="8">ABC transporter permease subunit</fullName>
    </submittedName>
</protein>
<feature type="transmembrane region" description="Helical" evidence="6">
    <location>
        <begin position="47"/>
        <end position="65"/>
    </location>
</feature>
<keyword evidence="2" id="KW-1003">Cell membrane</keyword>
<dbReference type="PANTHER" id="PTHR30294:SF29">
    <property type="entry name" value="MULTIDRUG ABC TRANSPORTER PERMEASE YBHS-RELATED"/>
    <property type="match status" value="1"/>
</dbReference>
<evidence type="ECO:0000256" key="4">
    <source>
        <dbReference type="ARBA" id="ARBA00022989"/>
    </source>
</evidence>
<feature type="transmembrane region" description="Helical" evidence="6">
    <location>
        <begin position="212"/>
        <end position="237"/>
    </location>
</feature>
<reference evidence="8" key="2">
    <citation type="journal article" date="2021" name="PeerJ">
        <title>Extensive microbial diversity within the chicken gut microbiome revealed by metagenomics and culture.</title>
        <authorList>
            <person name="Gilroy R."/>
            <person name="Ravi A."/>
            <person name="Getino M."/>
            <person name="Pursley I."/>
            <person name="Horton D.L."/>
            <person name="Alikhan N.F."/>
            <person name="Baker D."/>
            <person name="Gharbi K."/>
            <person name="Hall N."/>
            <person name="Watson M."/>
            <person name="Adriaenssens E.M."/>
            <person name="Foster-Nyarko E."/>
            <person name="Jarju S."/>
            <person name="Secka A."/>
            <person name="Antonio M."/>
            <person name="Oren A."/>
            <person name="Chaudhuri R.R."/>
            <person name="La Ragione R."/>
            <person name="Hildebrand F."/>
            <person name="Pallen M.J."/>
        </authorList>
    </citation>
    <scope>NUCLEOTIDE SEQUENCE</scope>
    <source>
        <strain evidence="8">ChiHile30-977</strain>
    </source>
</reference>
<comment type="subcellular location">
    <subcellularLocation>
        <location evidence="1">Cell membrane</location>
        <topology evidence="1">Multi-pass membrane protein</topology>
    </subcellularLocation>
</comment>
<evidence type="ECO:0000313" key="9">
    <source>
        <dbReference type="Proteomes" id="UP000886819"/>
    </source>
</evidence>
<accession>A0A9D0YZ53</accession>
<dbReference type="AlphaFoldDB" id="A0A9D0YZ53"/>
<feature type="transmembrane region" description="Helical" evidence="6">
    <location>
        <begin position="185"/>
        <end position="205"/>
    </location>
</feature>
<evidence type="ECO:0000256" key="1">
    <source>
        <dbReference type="ARBA" id="ARBA00004651"/>
    </source>
</evidence>
<comment type="caution">
    <text evidence="8">The sequence shown here is derived from an EMBL/GenBank/DDBJ whole genome shotgun (WGS) entry which is preliminary data.</text>
</comment>
<feature type="domain" description="ABC-2 type transporter transmembrane" evidence="7">
    <location>
        <begin position="46"/>
        <end position="213"/>
    </location>
</feature>
<feature type="transmembrane region" description="Helical" evidence="6">
    <location>
        <begin position="95"/>
        <end position="115"/>
    </location>
</feature>
<evidence type="ECO:0000256" key="3">
    <source>
        <dbReference type="ARBA" id="ARBA00022692"/>
    </source>
</evidence>
<name>A0A9D0YZ53_9FIRM</name>
<dbReference type="InterPro" id="IPR051449">
    <property type="entry name" value="ABC-2_transporter_component"/>
</dbReference>
<keyword evidence="3 6" id="KW-0812">Transmembrane</keyword>
<evidence type="ECO:0000313" key="8">
    <source>
        <dbReference type="EMBL" id="HIQ63525.1"/>
    </source>
</evidence>
<dbReference type="Pfam" id="PF12698">
    <property type="entry name" value="ABC2_membrane_3"/>
    <property type="match status" value="1"/>
</dbReference>
<dbReference type="PANTHER" id="PTHR30294">
    <property type="entry name" value="MEMBRANE COMPONENT OF ABC TRANSPORTER YHHJ-RELATED"/>
    <property type="match status" value="1"/>
</dbReference>
<evidence type="ECO:0000256" key="6">
    <source>
        <dbReference type="SAM" id="Phobius"/>
    </source>
</evidence>
<dbReference type="Proteomes" id="UP000886819">
    <property type="component" value="Unassembled WGS sequence"/>
</dbReference>
<gene>
    <name evidence="8" type="ORF">IAA66_08095</name>
</gene>
<reference evidence="8" key="1">
    <citation type="submission" date="2020-10" db="EMBL/GenBank/DDBJ databases">
        <authorList>
            <person name="Gilroy R."/>
        </authorList>
    </citation>
    <scope>NUCLEOTIDE SEQUENCE</scope>
    <source>
        <strain evidence="8">ChiHile30-977</strain>
    </source>
</reference>
<keyword evidence="5 6" id="KW-0472">Membrane</keyword>
<feature type="transmembrane region" description="Helical" evidence="6">
    <location>
        <begin position="127"/>
        <end position="149"/>
    </location>
</feature>
<evidence type="ECO:0000256" key="5">
    <source>
        <dbReference type="ARBA" id="ARBA00023136"/>
    </source>
</evidence>
<dbReference type="GO" id="GO:0005886">
    <property type="term" value="C:plasma membrane"/>
    <property type="evidence" value="ECO:0007669"/>
    <property type="project" value="UniProtKB-SubCell"/>
</dbReference>
<sequence>MMAVFEKELRAYFHGVTGFVFSAFLLLFVGIYMMVGCLYGLSPHFEYVLGSTTFIFLIGIPLLTMRSVAEEKRLKTDQLLYALPLSMTRVVLGKYLALLVVLALPMLVMGLYPLLLTSFGEVNLRAAYASLFGFFMLGACLSAIGLFISSITENQVTAAVLCLVTMLVLYFMSGLASYISSTAAASVTAFAVLIVVLSVILWLLTRNTVVSVGVMAVCMAGLFFWYGMDSAAFAGLFPAMMTHLSVFDRFFTIVDGVFDLTAIVYYASIAGVFLFLSVQAMEKRRWSA</sequence>
<proteinExistence type="predicted"/>
<evidence type="ECO:0000259" key="7">
    <source>
        <dbReference type="Pfam" id="PF12698"/>
    </source>
</evidence>